<dbReference type="InterPro" id="IPR036872">
    <property type="entry name" value="CH_dom_sf"/>
</dbReference>
<evidence type="ECO:0000256" key="10">
    <source>
        <dbReference type="ARBA" id="ARBA00023136"/>
    </source>
</evidence>
<dbReference type="InterPro" id="IPR001589">
    <property type="entry name" value="Actinin_actin-bd_CS"/>
</dbReference>
<dbReference type="GO" id="GO:0007097">
    <property type="term" value="P:nuclear migration"/>
    <property type="evidence" value="ECO:0007669"/>
    <property type="project" value="TreeGrafter"/>
</dbReference>
<sequence length="6785" mass="783300">METRRSTGSLSSLSGSGTFTPPMSPRVESPRAAAAVGEKRQPASGKGIQLQIQQLANEQERVQKKTFTNWMNTYLKQKNMKVENLFEDIKDGVYLLSLLEALSGEKLQMERGKLKRVHHVSNISTALKFLEMKKIKLVNINVSDIADGKPSIVLGLIWTIILYFQIEDTFAQQDQDPDKPMSALEKFRMNAKKALLAWTGNAITKKYGIQIKDFGKSWRDGLAFNAIVHTIRPDLIDFENVRNQTAKVNLEQAFSTAEDHLGIPRLLDPEDVDVEKPDEKSIMTYVAQFLKAYPEAGEDPALGRRSKDPATQEMNDYSDLMAWLKSEAEEVLQIVDQPVTDRQQEYMDYLAFKAELDRREAVYNKLAEKCLAKKALKITEPMWNELNEKWRDISRRTRMWLWKLDASLPGKLGKFGDWLNQGEEVLEQWPEDTQDKLEVAQEFAKLLQESKEYFKDGDSWKTFFYEVKKAGKYEGEFLIQPQMDSLATRLTALLKEYPRREKRLEFEEYKQRVLALRESAEGKLTLWKEKLGQQREVEQMLEDYHDFVDTKQLFNTYDTLSSELDKKTEVWRKSAGKEQEPILKEFISVEKNRWKDVTADIKNVLSSLQGGLDNWILYDSGIETLTHFINEGESVMSRTNEEKEQHFSEIPEYQEKLKQVNESGNFLMGVCREPLAEEIKQTLASLNREFQNVTESFEEFKKVEIIGKGRQEYAEGVARISEWLKNAEELMMQPIPCIHSNLKDHLQDLSMCGSQIQDMENDFKTTTKTAQALVKDSSPDVVNEMLQTLNVQKEVIVKLRKEIPERIKYLKAMLPNVESLETGISDLNIWLDKGEDVLSANKMEGSQSGAEERLEKHKAFFQETTYQKSIVESKNKVYQKVTSAKPKLKNVDFSPVDDPMSEVNQRFQECITCAKDWEKKLETLCRLWKGYQQKEAGVDNWLQQASSVLQEQGSDPETSIRKHKAFFGKPNQKILDECLKAGQDIVAVLEKPDQSEIQKSMDDVRARWKAIMEEAPRCLLKLEFLIPEEKFVTSVQDAEKTLQQEKQQLQQNQNVKATLQKHKQIFNEGPFRPTCVKCLETMQKLAADVNKLDQNDHSLQDRYEDHKIQWEKLLSMMDSICLELKQLPERWKDYNQKLDDFATNVALVQDLMTQLQKEDLTNEEYKDLQAKYQKAVRNMGKLSDDGKWLQENLNELLQDSPETDKQREQKRLAELLSKFSELQPNLNKVTDKSAVFSKAYDYRDTMEKHNGWLDETQRLVNDDPSIDGLEDARAYLQEHEGYNVMMKLESEKPNIQADLEAGKRLQKEKNAPVFVAQQVSELDKKWKDTNEKAKAKHEKLKQKVKEWEQYEGEKQKLLQYLKEAEKELEKPAATTGQDLAEKDLKSKKELQKSLNKLKSSLSDMQKLNEALCSGASRERRGPLKGEMTDIDKRLDSVSVRLNAKLGDLESTIAKWTEYYKRLNHFCDWLNEKEAKLNEVYENKSDSPEQQLDKAKTIACEVAENHVTLENLEKDARGMSQNFRSRETSALKTKLSSVRRQWESLCSRAKDRSSALTGSVAHWQTYQNLSQQLMPWIEKAEKYCTTELPKCSSSEEAKDIHELHQAFLHECEEQFPVFEKLNTEAGYLMEQPNMQRDIETLQKRWNDIISSSEDRSHKADKMYGAWSAFDQEINNFDEILDKFQNKLAVEPNVSSTDIQVLEHELALCKNLQEEIKGQQPHLNALQRQFEQVKKHASPEGIKALTSKLDAVKTAYADVAENAAERQAVLTNAVKHRQQFYGQLQDFEKWLKKSQRKLDGGNEIYADEVQDMQSKLKSLKEDSDAHEPMFSQLTQEFKDLIQNCPEEEAAILRERYDHVMANYSKLDDMIKNREEICEQWSKYAADHKDAQTKLKMLQAKLASPEIQQEEVEKINKEVAALRKSMMPWDKLANKLDDQMDMAHLIIKDRATQRTLHFNSELQNLQTMCDNVSSNVQSKQGHLSELSQLWEEFSGRKDSLLAVLQELAERVGGAIVNDSSLSGLKELVRETEDARDDLYSHTQEYEQLRELGRQIMQSDTTRGPLVQGHLSEISKAWEHLTNLLGQKHQQYSSTANLWQQYVDAKQNVGRVLDDVAPLTKQDVVCKSQPDVKKALDKHKNAEFELHANQSQLDQMNHRGLQLLEDLKNVPNFDVSVLEQDLDAVNHKWESSSEVIEQHKENLEAQLICWDQIQSGKEEVESWLNTMSTKLQESLTNFDDAISVESCLMKFKDESPYYSDVMNEVQQKIQDLQELNNGRAIPSLAESSRNMQDQFNNASNMAGQLENVIANFSDEREGLKKVMEQETVWLNQMKDKLGNCDDVSGTDADIVKRLSHCKELQKELAARDRNFKTLMDKTKALQDKYPSAETQNLAKDAVVLMKKLEAVQNRGDKIADVLEASLEQHCQDAQVQEQRWINATKEKVAWCGDIAGDRYSMEAKLATIEDLMQSVNEGQKKKDLAAARVNMAKAVLPHAKQVELEKQKKKAEKDWNDLVDLIDKTKVKLEDSVDQLSAYDKKYETLNKWLKDTESKVRNESSLKPDLASKVDQSEVFMEIHMDVENNKPEFDNLLLEAQNLSKTSGDGRAATYANQLCNRYQTMAATVKEQVERCDQNVDDHEDYQHRMRACDEWLKSAHLQLEESKDRPADQETLQSKLQAVEDLIDRKEEGLKLLNAALESGEKLFPNTSNDGRETIRHELRSLRESWELFNDSLNDTQRSLDSSRMQWSTFDENYDQLLKWVTDMGCQIEHDNELRNTLQEKKAMLQHYRTRCQDITSHQTMIDSVTDKGTALLSAQVKGKLKELANSYKSLCQTAQAQVKTAEHQVDLHQSYADNYQQCKDWITMTKDKHAVCSEVSGDKQTLQNRLDRIKDLTSSLKTGEKKIQATISYAEKTLQETAPPGQEQIKTELESLNLEFEDLVTKLGDTHVSLTHAIEALQAYDKSCDSLLKWLKGVELQIKDQELKSTCQEKQAQVNKYKHLQEEVHNQHDAFEELHKMAAQVQGSDSRLVNLCTQLSTRYQTAKTQLRDLIHKLQDNVHEHEAYNENFSECAEWVNTLARRLQVCADMAGDKHDVEDRLAKLQELLIEKEQGSSKIHYTVESGEKLYPSTATEGRDIIRQELRTLRDQWEQVCDLLSDTQHKLDSCLLQWSSYDENFEQFQKWLLDTEIQLKEDTDLKSTLPDKKAQLQNHRILHQDIMSRKHVMDNLADKAVNLTRSTPSAKVNRFVDDLQSKYNKLCSMSQQMLGKFEEAVKDHQQYQDVYQDCHDWLSSAREKVEACSDTSGDKLSLQNKLERLKECQEKTPEGEKKLKKTKALATKTLTNSSQSGCEVVKRECDHLECEWQDYLARISQAEGDIKTALVTWGDFETKFTACSAWLKDMEEQVKNYELKNTLQEKQNQIEKFKKQREEVLSHQPEIDRFTDDAQNLMRTSSDARLSTQVSNLTNRYRGLLSLLKDLIGKWEKFSQDHYTFDNRMEEFDTWLSNAEMKLECCQEPAADQETMEERRTMIQLMMSEKEHGLQRLNTAIEAGEKLFTDSAAGGREKVRQSLRQAKEDWDRFNSNLHDAQRRVDSFLMQWSSYSDGQDQLMKWMTDMEKLLQEDVELKNTLQEKRMQLQNIRSLLQDISSHQRMVDSVVEKAQGVLQTTNNPDVAFLIKDISSRYEHIARTAKEQIKQYEQNVQDHQQYQDASQALVDWLTLMKDRLSMYSDTSGDSHTLHSKLDRVQELLAVLPEGSSKMKMCENTGTRAKDTTALQGRQNMQQEMDNLKSDWETYASSVRSLKDSLERAIQHWGRYEDQQDKILHWMKDMEKKVKDFPLKSTLEEKQQQYSRYQDLAVEIHGFQHNMDAFEQMKIDLMTDVKSEQRALDKFSDEAQTLQQMTGESRVGISVSQLSSRYQTMQHTVKDILKKCEQNVSDHRLYMAKQSDCAQWLIRAKEKFGANADTTGTRVELEEKLEQIQELVAERDTGFGKLSSAVEAGEKLYPNTATDGREVIRQELRALKLGWESLFDDLSAAQRKMEVALVQWTSFDDSYGQVEHWLRDMETQLEGQTPLRSTLEEKKSQLQSYKVLHQDVLSYQRVIDSVNDKAQSLVHSSSDPQLSKFVTQARARYQKLCTAAKERVHDVEQFVADHQQYNDAYNSCVEWLSNIHEKLFVCADVAGDRHTIQSRLDKIQTYYTGLFQSDIVATKMEGEPKVRNVLELADKVIPNTAPQGKDIVMKETDALHRDWEAFVNALQKTKADLENCMDQWKEFESWHDKVSAWLKDLEARVRDTELKATLKEKQSQLERLKHLHRDLIDHQGDIDSLSDTAQELVRVSSDTRVISQASQLGTKYQVIYSNVKELCKRWDQYVLDHQAYNSSFDQCKHWLSEMRKKLHHLSDTSGDRRVIQDRLSLVQELVSDKEEGLHMLQISLDNLQIVLPNTSVAGRDGMRREMQILQSEYDGLSADINDLKTKLDSTLTQWNVYDDSIEQLSRWLRDLEDQLEAESQLQNTLQEKKLQLERVKVQQLNIASQQSTIDNLNDKAENLKATSKDVNLGNQIKQLVLRYEKLLDNVKKLLMKCEKGVKDHQIYRDTFMAASDWLSSMVDNLNLCSDVRGDRTVVEAQLHKLQDVFANMDTGKEKLEQTLAKSDLVLPETSHQGQELIREELGMLTTEFDGFSQDCEDLQDNLEKLLGEWLRYEDEYGELIQWMKNTESAMKAESDLKASLEEKTTQFERQNDIQEEIMSKQIAFDSLAERAQTLLQSTTDNRVTSQLTQLSSRYTSLIASSKELLKRYEQHTMDHQHYAEAYSDAATWLQTNKESLCVSADITGDRSKIQTQLEKLQSFVVVKEEGQLQINTAVTWGEKTMNNTSMEGREMIRKELQQLQQEWDSMITEVMDTKVMLESCLLQWSDYSDSYEKIQKWLRDMEKRLRETEPKADLGEKKSELQRLKGIYQDIISYEPMIESVQAKADDLASKSPISKATTDTSQILTKYQTIKDQAMDMLSKSECCVAQHQTYHDSCNSFVHWLRAAREKLATCSDTFGEKSTIMGKIERAKMSRMSKSLAADLGEGTQRLNETTKTGENTLSTTSPSGQTKIRMELGAMKRDFDEYRSMLIEAQDDLERCLGRWNEFEDSYNQFNSWLKETETFLRSDLDLKSSLDEKKKHWEQYQKYMEEILTHQSSLDRVNERAQALLQTNADAKTSHAITQLTTRYQSVISMSKDIVKNLEIFYENHLNYNQSFTDFQTWLAETKQALRSVHDLSGTKDDVGGKLGQILDLQAALDQGHVYLRSLLECSERILPSTSQRGCQMVRQETETAKAEYENLLTDVSQGKRNLESTLSQWGDFDRSYEHFLSWLTEVENKLKSDPDLRVDLPEKRSSLERYKAIQNDIAAHQENLVKLEDKADQLKDARPQSLVADLKLRFTRLAGLARERVGCFDEQVQGHEEYRRAYIACLDWLANNRHRLQRLSDYSGDKKVLQDRLQQLKDFKGEMRQGQDMVNNATQQGERVMATTAPRGQEAIVKEIQNLKEDWNTFASSVNEMESNLESCIGNWDDLDEEYQRFLQWIDRMDSRLKGLMENKPDEQRKKQQLMEGEDILDEILKKKINLENVKDCGDAVCQRSTDPKVSNNMMQLSVKYQGLVSQAKNMIQRLSENARDHQMYNEAFHAAARWLADMDERVAACNDTCGDWHSIQERIEDIKDITANMDEGLQRVNLVCDLAEKILPNTSSEGKRLIEQQVTELTNEWEKLNMAISECSSMLEGVQDRWNDYEEYYGSLVKWLADMESTLYAEPEPKAQLVEKKTQLDKYKLVLSDVENHHRLVNELAERVANLEALSENPEVSDSLADVQKRYDRVLNRAREVVATLERSYHDHLDFHESQQESEKWLLQTSFKLMSHNSLNVSSMELTQRQIDKHRGLIKEIEDYRRTLDNVNKRGRYLVDENIRVPKLAQQIQSQLQNLEESYLNLQSTAEQIRVRLDEILQKWLQYKGLLERDKQFFNEEFPEWMKETDKRIPDNLPDAQSKLDDVRKMWERLTSMRQEHALAANQCECIGSSDKPKEQETEAEDSVSQLAEAVQEMVQDGIGETERRMNNVREIIRQWETIDRRRNDLRNWLHSKQEDLHEIESSPTKLHVEAAELEIANLQALREEVTAKGPDIETFVNNYRDLTQHKPSLVDPVVRAVRDDWDELLGQIENLLEEREQALQESRELQDAQNTMDNDLEDFVKELERIEAAEASMSEKVNQLKRRKCRSTQTPRGSTRNGTLFGSDDDNDDDDDDDVFRWPVTPKQSLSRSQSKSSLKRQLPTPRTRRGKRPFDRSQDSLKKGSAAAALDSESEESGYGETYYTMHASSFDNDAFDSVIETTMPGTPVGLEQNNFSDNDSTVSYITGEFPQTNPEDLRDATSQTHGNARTQTQPGMWGSLRDIRAMETQTEGNSRYMNRSTQSLHSIGSQTRRSNGSRTDLLKSILMEVKTMKNQRGLDTPSDNSQSRYGSDTSLKKGMLTNILSDVRTLKEHGAHGEAGTQTQAETSTQTGLRLFPEADPVRNARHGRLRDLMDDVKELQNGNALSNAASPVADYRSQQTSAMGDPIEQRPLSRTNAPNRSSPVRFGASRPYSIPPTEEIPNGYPHHIPITTPPAYGGIPYPGQSITVNDIQNINNRIQRLNDYQLPPRRTLPQPPPPPPPPQFIVPVYASPPPRRVTFQEFPRSYEDENDGFLSDESEYDGGIAPRRRRRRGPNLDRYGIEDALTEACSAAKQLRKMSQKMKDSLRDDILHR</sequence>
<dbReference type="PROSITE" id="PS50021">
    <property type="entry name" value="CH"/>
    <property type="match status" value="2"/>
</dbReference>
<feature type="compositionally biased region" description="Acidic residues" evidence="15">
    <location>
        <begin position="6720"/>
        <end position="6732"/>
    </location>
</feature>
<comment type="subcellular location">
    <subcellularLocation>
        <location evidence="3">Cytoplasm</location>
        <location evidence="3">Cytoskeleton</location>
    </subcellularLocation>
    <subcellularLocation>
        <location evidence="2">Cytoplasm</location>
        <location evidence="2">Myofibril</location>
        <location evidence="2">Sarcomere</location>
    </subcellularLocation>
    <subcellularLocation>
        <location evidence="1">Nucleus membrane</location>
    </subcellularLocation>
</comment>
<dbReference type="OrthoDB" id="18740at2759"/>
<dbReference type="Proteomes" id="UP000694844">
    <property type="component" value="Chromosome 4"/>
</dbReference>
<keyword evidence="9 14" id="KW-0175">Coiled coil</keyword>
<dbReference type="InterPro" id="IPR018159">
    <property type="entry name" value="Spectrin/alpha-actinin"/>
</dbReference>
<keyword evidence="7" id="KW-0677">Repeat</keyword>
<feature type="compositionally biased region" description="Acidic residues" evidence="15">
    <location>
        <begin position="6276"/>
        <end position="6287"/>
    </location>
</feature>
<feature type="compositionally biased region" description="Polar residues" evidence="15">
    <location>
        <begin position="6604"/>
        <end position="6614"/>
    </location>
</feature>
<feature type="domain" description="Calponin-homology (CH)" evidence="16">
    <location>
        <begin position="189"/>
        <end position="294"/>
    </location>
</feature>
<evidence type="ECO:0000313" key="19">
    <source>
        <dbReference type="RefSeq" id="XP_022330678.1"/>
    </source>
</evidence>
<dbReference type="PROSITE" id="PS00020">
    <property type="entry name" value="ACTININ_2"/>
    <property type="match status" value="1"/>
</dbReference>
<dbReference type="Pfam" id="PF00307">
    <property type="entry name" value="CH"/>
    <property type="match status" value="2"/>
</dbReference>
<feature type="region of interest" description="Disordered" evidence="15">
    <location>
        <begin position="6246"/>
        <end position="6346"/>
    </location>
</feature>
<feature type="compositionally biased region" description="Low complexity" evidence="15">
    <location>
        <begin position="1"/>
        <end position="18"/>
    </location>
</feature>
<dbReference type="GO" id="GO:0034993">
    <property type="term" value="C:meiotic nuclear membrane microtubule tethering complex"/>
    <property type="evidence" value="ECO:0007669"/>
    <property type="project" value="TreeGrafter"/>
</dbReference>
<feature type="coiled-coil region" evidence="14">
    <location>
        <begin position="1158"/>
        <end position="1185"/>
    </location>
</feature>
<dbReference type="SUPFAM" id="SSF46966">
    <property type="entry name" value="Spectrin repeat"/>
    <property type="match status" value="42"/>
</dbReference>
<comment type="similarity">
    <text evidence="4">Belongs to the nesprin family.</text>
</comment>
<accession>A0A8B8DR01</accession>
<feature type="compositionally biased region" description="Low complexity" evidence="15">
    <location>
        <begin position="6296"/>
        <end position="6312"/>
    </location>
</feature>
<keyword evidence="10" id="KW-0472">Membrane</keyword>
<feature type="region of interest" description="Disordered" evidence="15">
    <location>
        <begin position="1"/>
        <end position="48"/>
    </location>
</feature>
<keyword evidence="6" id="KW-0812">Transmembrane</keyword>
<dbReference type="InterPro" id="IPR002017">
    <property type="entry name" value="Spectrin_repeat"/>
</dbReference>
<organism evidence="17 18">
    <name type="scientific">Crassostrea virginica</name>
    <name type="common">Eastern oyster</name>
    <dbReference type="NCBI Taxonomy" id="6565"/>
    <lineage>
        <taxon>Eukaryota</taxon>
        <taxon>Metazoa</taxon>
        <taxon>Spiralia</taxon>
        <taxon>Lophotrochozoa</taxon>
        <taxon>Mollusca</taxon>
        <taxon>Bivalvia</taxon>
        <taxon>Autobranchia</taxon>
        <taxon>Pteriomorphia</taxon>
        <taxon>Ostreida</taxon>
        <taxon>Ostreoidea</taxon>
        <taxon>Ostreidae</taxon>
        <taxon>Crassostrea</taxon>
    </lineage>
</organism>
<evidence type="ECO:0000256" key="12">
    <source>
        <dbReference type="ARBA" id="ARBA00023212"/>
    </source>
</evidence>
<dbReference type="KEGG" id="cvn:111128979"/>
<feature type="coiled-coil region" evidence="14">
    <location>
        <begin position="5389"/>
        <end position="5416"/>
    </location>
</feature>
<dbReference type="PANTHER" id="PTHR47535">
    <property type="entry name" value="MUSCLE-SPECIFIC PROTEIN 300 KDA, ISOFORM G"/>
    <property type="match status" value="1"/>
</dbReference>
<feature type="compositionally biased region" description="Polar residues" evidence="15">
    <location>
        <begin position="6492"/>
        <end position="6504"/>
    </location>
</feature>
<dbReference type="FunFam" id="1.10.418.10:FF:000033">
    <property type="entry name" value="nesprin-1 isoform X1"/>
    <property type="match status" value="1"/>
</dbReference>
<dbReference type="SUPFAM" id="SSF47576">
    <property type="entry name" value="Calponin-homology domain, CH-domain"/>
    <property type="match status" value="1"/>
</dbReference>
<feature type="coiled-coil region" evidence="14">
    <location>
        <begin position="4283"/>
        <end position="4319"/>
    </location>
</feature>
<evidence type="ECO:0000313" key="17">
    <source>
        <dbReference type="Proteomes" id="UP000694844"/>
    </source>
</evidence>
<evidence type="ECO:0000256" key="14">
    <source>
        <dbReference type="SAM" id="Coils"/>
    </source>
</evidence>
<dbReference type="InterPro" id="IPR057057">
    <property type="entry name" value="Spectrin_SYNE1"/>
</dbReference>
<feature type="coiled-coil region" evidence="14">
    <location>
        <begin position="3677"/>
        <end position="3704"/>
    </location>
</feature>
<feature type="coiled-coil region" evidence="14">
    <location>
        <begin position="1032"/>
        <end position="1062"/>
    </location>
</feature>
<feature type="coiled-coil region" evidence="14">
    <location>
        <begin position="3395"/>
        <end position="3431"/>
    </location>
</feature>
<feature type="region of interest" description="Disordered" evidence="15">
    <location>
        <begin position="6484"/>
        <end position="6504"/>
    </location>
</feature>
<dbReference type="Gene3D" id="1.10.418.10">
    <property type="entry name" value="Calponin-like domain"/>
    <property type="match status" value="2"/>
</dbReference>
<keyword evidence="13" id="KW-0539">Nucleus</keyword>
<evidence type="ECO:0000256" key="5">
    <source>
        <dbReference type="ARBA" id="ARBA00022490"/>
    </source>
</evidence>
<feature type="compositionally biased region" description="Polar residues" evidence="15">
    <location>
        <begin position="6400"/>
        <end position="6425"/>
    </location>
</feature>
<dbReference type="CDD" id="cd21243">
    <property type="entry name" value="CH_SYNE1_rpt2"/>
    <property type="match status" value="1"/>
</dbReference>
<feature type="coiled-coil region" evidence="14">
    <location>
        <begin position="5922"/>
        <end position="5984"/>
    </location>
</feature>
<reference evidence="18 19" key="1">
    <citation type="submission" date="2025-04" db="UniProtKB">
        <authorList>
            <consortium name="RefSeq"/>
        </authorList>
    </citation>
    <scope>IDENTIFICATION</scope>
    <source>
        <tissue evidence="18 19">Whole sample</tissue>
    </source>
</reference>
<dbReference type="PROSITE" id="PS00019">
    <property type="entry name" value="ACTININ_1"/>
    <property type="match status" value="1"/>
</dbReference>
<evidence type="ECO:0000259" key="16">
    <source>
        <dbReference type="PROSITE" id="PS50021"/>
    </source>
</evidence>
<dbReference type="SMART" id="SM00150">
    <property type="entry name" value="SPEC"/>
    <property type="match status" value="44"/>
</dbReference>
<dbReference type="GO" id="GO:0030017">
    <property type="term" value="C:sarcomere"/>
    <property type="evidence" value="ECO:0007669"/>
    <property type="project" value="UniProtKB-SubCell"/>
</dbReference>
<dbReference type="InterPro" id="IPR047291">
    <property type="entry name" value="CH_SYNE1_rpt2"/>
</dbReference>
<feature type="region of interest" description="Disordered" evidence="15">
    <location>
        <begin position="6590"/>
        <end position="6623"/>
    </location>
</feature>
<keyword evidence="8" id="KW-1133">Transmembrane helix</keyword>
<feature type="compositionally biased region" description="Polar residues" evidence="15">
    <location>
        <begin position="6260"/>
        <end position="6273"/>
    </location>
</feature>
<evidence type="ECO:0000256" key="1">
    <source>
        <dbReference type="ARBA" id="ARBA00004126"/>
    </source>
</evidence>
<evidence type="ECO:0000256" key="9">
    <source>
        <dbReference type="ARBA" id="ARBA00023054"/>
    </source>
</evidence>
<dbReference type="FunFam" id="1.10.418.10:FF:000037">
    <property type="entry name" value="nesprin-1 isoform X1"/>
    <property type="match status" value="1"/>
</dbReference>
<dbReference type="RefSeq" id="XP_022330677.1">
    <property type="nucleotide sequence ID" value="XM_022474969.1"/>
</dbReference>
<keyword evidence="17" id="KW-1185">Reference proteome</keyword>
<feature type="coiled-coil region" evidence="14">
    <location>
        <begin position="4677"/>
        <end position="4732"/>
    </location>
</feature>
<dbReference type="CDD" id="cd00176">
    <property type="entry name" value="SPEC"/>
    <property type="match status" value="20"/>
</dbReference>
<feature type="coiled-coil region" evidence="14">
    <location>
        <begin position="4448"/>
        <end position="4581"/>
    </location>
</feature>
<dbReference type="GeneID" id="111128979"/>
<dbReference type="InterPro" id="IPR052403">
    <property type="entry name" value="LINC-complex_assoc"/>
</dbReference>
<evidence type="ECO:0000256" key="2">
    <source>
        <dbReference type="ARBA" id="ARBA00004204"/>
    </source>
</evidence>
<evidence type="ECO:0000256" key="6">
    <source>
        <dbReference type="ARBA" id="ARBA00022692"/>
    </source>
</evidence>
<evidence type="ECO:0000313" key="18">
    <source>
        <dbReference type="RefSeq" id="XP_022330677.1"/>
    </source>
</evidence>
<dbReference type="Gene3D" id="1.20.58.60">
    <property type="match status" value="27"/>
</dbReference>
<feature type="region of interest" description="Disordered" evidence="15">
    <location>
        <begin position="6719"/>
        <end position="6747"/>
    </location>
</feature>
<dbReference type="GO" id="GO:0005640">
    <property type="term" value="C:nuclear outer membrane"/>
    <property type="evidence" value="ECO:0007669"/>
    <property type="project" value="TreeGrafter"/>
</dbReference>
<dbReference type="InterPro" id="IPR001715">
    <property type="entry name" value="CH_dom"/>
</dbReference>
<evidence type="ECO:0000256" key="8">
    <source>
        <dbReference type="ARBA" id="ARBA00022989"/>
    </source>
</evidence>
<feature type="region of interest" description="Disordered" evidence="15">
    <location>
        <begin position="6400"/>
        <end position="6426"/>
    </location>
</feature>
<dbReference type="Pfam" id="PF00435">
    <property type="entry name" value="Spectrin"/>
    <property type="match status" value="15"/>
</dbReference>
<evidence type="ECO:0000256" key="11">
    <source>
        <dbReference type="ARBA" id="ARBA00023203"/>
    </source>
</evidence>
<evidence type="ECO:0000256" key="3">
    <source>
        <dbReference type="ARBA" id="ARBA00004245"/>
    </source>
</evidence>
<dbReference type="SMART" id="SM00033">
    <property type="entry name" value="CH"/>
    <property type="match status" value="2"/>
</dbReference>
<feature type="coiled-coil region" evidence="14">
    <location>
        <begin position="2665"/>
        <end position="2692"/>
    </location>
</feature>
<keyword evidence="5" id="KW-0963">Cytoplasm</keyword>
<evidence type="ECO:0000256" key="4">
    <source>
        <dbReference type="ARBA" id="ARBA00008619"/>
    </source>
</evidence>
<dbReference type="RefSeq" id="XP_022330678.1">
    <property type="nucleotide sequence ID" value="XM_022474970.1"/>
</dbReference>
<dbReference type="GO" id="GO:0051015">
    <property type="term" value="F:actin filament binding"/>
    <property type="evidence" value="ECO:0007669"/>
    <property type="project" value="TreeGrafter"/>
</dbReference>
<evidence type="ECO:0000256" key="13">
    <source>
        <dbReference type="ARBA" id="ARBA00023242"/>
    </source>
</evidence>
<evidence type="ECO:0000256" key="7">
    <source>
        <dbReference type="ARBA" id="ARBA00022737"/>
    </source>
</evidence>
<evidence type="ECO:0000256" key="15">
    <source>
        <dbReference type="SAM" id="MobiDB-lite"/>
    </source>
</evidence>
<gene>
    <name evidence="18 19" type="primary">LOC111128979</name>
</gene>
<keyword evidence="12" id="KW-0206">Cytoskeleton</keyword>
<protein>
    <submittedName>
        <fullName evidence="18 19">Nesprin-1-like isoform X1</fullName>
    </submittedName>
</protein>
<name>A0A8B8DR01_CRAVI</name>
<feature type="coiled-coil region" evidence="14">
    <location>
        <begin position="1323"/>
        <end position="1410"/>
    </location>
</feature>
<dbReference type="GO" id="GO:0005856">
    <property type="term" value="C:cytoskeleton"/>
    <property type="evidence" value="ECO:0007669"/>
    <property type="project" value="UniProtKB-SubCell"/>
</dbReference>
<dbReference type="PANTHER" id="PTHR47535:SF1">
    <property type="entry name" value="NESPRIN-1"/>
    <property type="match status" value="1"/>
</dbReference>
<dbReference type="Pfam" id="PF25034">
    <property type="entry name" value="Spectrin_SYNE1"/>
    <property type="match status" value="2"/>
</dbReference>
<feature type="domain" description="Calponin-homology (CH)" evidence="16">
    <location>
        <begin position="61"/>
        <end position="165"/>
    </location>
</feature>
<feature type="compositionally biased region" description="Basic and acidic residues" evidence="15">
    <location>
        <begin position="6322"/>
        <end position="6332"/>
    </location>
</feature>
<proteinExistence type="inferred from homology"/>
<keyword evidence="11" id="KW-0009">Actin-binding</keyword>